<sequence>MTNKKFKFAAMSMALTACVAAQPLLANAAETGSAPEASADLNLQNQNAAPEDSTGGAPDAAANAKALPPEAPANTEADADVQAPAFGPETDTDDVKIDYTESTTTGATTTETGDVLDTSRENEKTGEPGREIGKAEKSETELGSTAETTTSGTVTGSDVIGKNADGSTTITTPSITEETTMTTTTGTGDASATTDTDHTYTEDELKNITPEDVLGENYKDSLKWGTNTGSINGYKITGFTETGKNTGEMTLRKTTPPEGKKMSAEDIAKLLDLEKPDVAADGSYQLTRTEPIYDENGNQIGERTTVYRIIGTSVETTTTTTLTICMKKKELEGSEDVKTDTKIEGGNTKVDLKDEDITDPAPDVTVDLSELLTETDTRKVKEHRDANGALTGYTVTEGDKTYEITFDETSGKAVGDLSGLGPDQTCDLLGRDKGYHAEDGKIFDKDGHELTVSEKQELLKTVKVTVKLTQTGSTDWTPADEDAAKKAEETAKAEAIFNALRDAIRKDEHLAPEEKALLQAQLQSDQDAGKISSATKEWSYKDEDANRQYRYEYTVDNTTISTGDAADDATERKDTVNGTAYVSGSTIIRTGLHEEGPTITSGEVSGISSDFKTLPENVVEDSVEYIKIDGVQYLKKYTLQDGRTFEFTYTTGQKLPDDLKAGLAEGTVVSGDSFTMVSWTVTEEKQEDPEQADLSTGDKWDFNENSGTLTITYADGREPDVFEDMTYDKDSDTYTKKDGTVTVKKNKTYYEGLDKNELNELLKEIEGRLSKSYKNAAVTSFNKETGIGTATYTDENNVEHTIRFTSGNRTLLITRSEMKTIINVDEATLRTEIRKELDSLEEGWQLKVGNQVVTRRNKELWLSDTEKATEEDIIRIINDAVHSFVDFKNMSRAELIQHLEAAKADADKAGLSYSESTSFDHADLDIETNLKDEKGNDLGEAFIIDSPTYTFGHSASTVVDGKATGPKLASNATYDDFSKKMEYRGTRYNYTANNYYSVTGKVAYGKDQSFNGRDAKNKADSRVKELGGDAIAVQTSSGMWTVFQHTADLLAYGYMDSDSNTCRNKPDPAAPSTQGHKGPGDHDKPGNGYDLLLKNLTLINGTVVAQSKTTYSATLTKSKCSTASGRLLEITGLSHIESSEGSGYFGSYDLTTTDHTDFTTTECGGKGVKGTGHGIFESIRSFFEKAFTGTTEGTRYDGTLNYTYTTDSDYTAAVVAKKDAYHTVANVSYQYTTTETRTSYRDDSTVVVVPPTTPDEAPQTPETPELQPVQDTVPDAPVLPLDIVVRPVQDAHALPQTGVNWWAAFCMAVSGFILMAAGAFASLTGKNARH</sequence>
<evidence type="ECO:0000313" key="1">
    <source>
        <dbReference type="EMBL" id="PDX61393.1"/>
    </source>
</evidence>
<gene>
    <name evidence="1" type="ORF">CGS49_06225</name>
</gene>
<name>A0ACC9D032_9FIRM</name>
<organism evidence="1 2">
    <name type="scientific">Faecalibacterium langellae</name>
    <dbReference type="NCBI Taxonomy" id="3435293"/>
    <lineage>
        <taxon>Bacteria</taxon>
        <taxon>Bacillati</taxon>
        <taxon>Bacillota</taxon>
        <taxon>Clostridia</taxon>
        <taxon>Eubacteriales</taxon>
        <taxon>Oscillospiraceae</taxon>
        <taxon>Faecalibacterium</taxon>
    </lineage>
</organism>
<evidence type="ECO:0000313" key="2">
    <source>
        <dbReference type="Proteomes" id="UP000220959"/>
    </source>
</evidence>
<comment type="caution">
    <text evidence="1">The sequence shown here is derived from an EMBL/GenBank/DDBJ whole genome shotgun (WGS) entry which is preliminary data.</text>
</comment>
<dbReference type="Proteomes" id="UP000220959">
    <property type="component" value="Unassembled WGS sequence"/>
</dbReference>
<keyword evidence="2" id="KW-1185">Reference proteome</keyword>
<protein>
    <submittedName>
        <fullName evidence="1">Uncharacterized protein</fullName>
    </submittedName>
</protein>
<accession>A0ACC9D032</accession>
<dbReference type="EMBL" id="NMTR01000015">
    <property type="protein sequence ID" value="PDX61393.1"/>
    <property type="molecule type" value="Genomic_DNA"/>
</dbReference>
<reference evidence="1 2" key="1">
    <citation type="journal article" date="2017" name="Front. Microbiol.">
        <title>New Insights into the Diversity of the Genus Faecalibacterium.</title>
        <authorList>
            <person name="Benevides L."/>
            <person name="Burman S."/>
            <person name="Martin R."/>
            <person name="Robert V."/>
            <person name="Thomas M."/>
            <person name="Miquel S."/>
            <person name="Chain F."/>
            <person name="Sokol H."/>
            <person name="Bermudez-Humaran L.G."/>
            <person name="Morrison M."/>
            <person name="Langella P."/>
            <person name="Azevedo V.A."/>
            <person name="Chatel J.M."/>
            <person name="Soares S."/>
        </authorList>
    </citation>
    <scope>NUCLEOTIDE SEQUENCE [LARGE SCALE GENOMIC DNA]</scope>
    <source>
        <strain evidence="2">CNCM I-4541</strain>
    </source>
</reference>
<proteinExistence type="predicted"/>